<evidence type="ECO:0000313" key="9">
    <source>
        <dbReference type="EMBL" id="KAH9630306.1"/>
    </source>
</evidence>
<keyword evidence="6" id="KW-0694">RNA-binding</keyword>
<evidence type="ECO:0000256" key="5">
    <source>
        <dbReference type="ARBA" id="ARBA00022840"/>
    </source>
</evidence>
<feature type="compositionally biased region" description="Basic and acidic residues" evidence="8">
    <location>
        <begin position="73"/>
        <end position="88"/>
    </location>
</feature>
<evidence type="ECO:0000256" key="4">
    <source>
        <dbReference type="ARBA" id="ARBA00022806"/>
    </source>
</evidence>
<feature type="compositionally biased region" description="Basic residues" evidence="8">
    <location>
        <begin position="164"/>
        <end position="176"/>
    </location>
</feature>
<feature type="compositionally biased region" description="Basic residues" evidence="8">
    <location>
        <begin position="206"/>
        <end position="221"/>
    </location>
</feature>
<dbReference type="GO" id="GO:0005524">
    <property type="term" value="F:ATP binding"/>
    <property type="evidence" value="ECO:0007669"/>
    <property type="project" value="UniProtKB-KW"/>
</dbReference>
<evidence type="ECO:0000256" key="1">
    <source>
        <dbReference type="ARBA" id="ARBA00012552"/>
    </source>
</evidence>
<evidence type="ECO:0000256" key="2">
    <source>
        <dbReference type="ARBA" id="ARBA00022741"/>
    </source>
</evidence>
<keyword evidence="4" id="KW-0347">Helicase</keyword>
<reference evidence="9" key="1">
    <citation type="journal article" date="2021" name="G3 (Bethesda)">
        <title>Genome and transcriptome analysis of the beet armyworm Spodoptera exigua reveals targets for pest control. .</title>
        <authorList>
            <person name="Simon S."/>
            <person name="Breeschoten T."/>
            <person name="Jansen H.J."/>
            <person name="Dirks R.P."/>
            <person name="Schranz M.E."/>
            <person name="Ros V.I.D."/>
        </authorList>
    </citation>
    <scope>NUCLEOTIDE SEQUENCE</scope>
    <source>
        <strain evidence="9">TB_SE_WUR_2020</strain>
    </source>
</reference>
<dbReference type="EC" id="3.6.4.13" evidence="1"/>
<feature type="compositionally biased region" description="Basic and acidic residues" evidence="8">
    <location>
        <begin position="121"/>
        <end position="134"/>
    </location>
</feature>
<evidence type="ECO:0000256" key="7">
    <source>
        <dbReference type="ARBA" id="ARBA00047984"/>
    </source>
</evidence>
<keyword evidence="5" id="KW-0067">ATP-binding</keyword>
<evidence type="ECO:0000256" key="6">
    <source>
        <dbReference type="ARBA" id="ARBA00022884"/>
    </source>
</evidence>
<evidence type="ECO:0000256" key="8">
    <source>
        <dbReference type="SAM" id="MobiDB-lite"/>
    </source>
</evidence>
<dbReference type="GO" id="GO:0003723">
    <property type="term" value="F:RNA binding"/>
    <property type="evidence" value="ECO:0007669"/>
    <property type="project" value="UniProtKB-KW"/>
</dbReference>
<dbReference type="PANTHER" id="PTHR47959:SF21">
    <property type="entry name" value="DEAD-BOX HELICASE 56"/>
    <property type="match status" value="1"/>
</dbReference>
<name>A0A922M5W9_SPOEX</name>
<keyword evidence="3" id="KW-0378">Hydrolase</keyword>
<feature type="compositionally biased region" description="Basic residues" evidence="8">
    <location>
        <begin position="143"/>
        <end position="152"/>
    </location>
</feature>
<organism evidence="9 10">
    <name type="scientific">Spodoptera exigua</name>
    <name type="common">Beet armyworm</name>
    <name type="synonym">Noctua fulgens</name>
    <dbReference type="NCBI Taxonomy" id="7107"/>
    <lineage>
        <taxon>Eukaryota</taxon>
        <taxon>Metazoa</taxon>
        <taxon>Ecdysozoa</taxon>
        <taxon>Arthropoda</taxon>
        <taxon>Hexapoda</taxon>
        <taxon>Insecta</taxon>
        <taxon>Pterygota</taxon>
        <taxon>Neoptera</taxon>
        <taxon>Endopterygota</taxon>
        <taxon>Lepidoptera</taxon>
        <taxon>Glossata</taxon>
        <taxon>Ditrysia</taxon>
        <taxon>Noctuoidea</taxon>
        <taxon>Noctuidae</taxon>
        <taxon>Amphipyrinae</taxon>
        <taxon>Spodoptera</taxon>
    </lineage>
</organism>
<comment type="caution">
    <text evidence="9">The sequence shown here is derived from an EMBL/GenBank/DDBJ whole genome shotgun (WGS) entry which is preliminary data.</text>
</comment>
<proteinExistence type="predicted"/>
<dbReference type="InterPro" id="IPR050079">
    <property type="entry name" value="DEAD_box_RNA_helicase"/>
</dbReference>
<feature type="compositionally biased region" description="Polar residues" evidence="8">
    <location>
        <begin position="177"/>
        <end position="189"/>
    </location>
</feature>
<feature type="compositionally biased region" description="Basic residues" evidence="8">
    <location>
        <begin position="110"/>
        <end position="120"/>
    </location>
</feature>
<gene>
    <name evidence="9" type="ORF">HF086_009229</name>
</gene>
<dbReference type="EMBL" id="JACEFF010000827">
    <property type="protein sequence ID" value="KAH9630306.1"/>
    <property type="molecule type" value="Genomic_DNA"/>
</dbReference>
<feature type="region of interest" description="Disordered" evidence="8">
    <location>
        <begin position="59"/>
        <end position="239"/>
    </location>
</feature>
<dbReference type="AlphaFoldDB" id="A0A922M5W9"/>
<keyword evidence="2" id="KW-0547">Nucleotide-binding</keyword>
<dbReference type="PANTHER" id="PTHR47959">
    <property type="entry name" value="ATP-DEPENDENT RNA HELICASE RHLE-RELATED"/>
    <property type="match status" value="1"/>
</dbReference>
<dbReference type="GO" id="GO:0003724">
    <property type="term" value="F:RNA helicase activity"/>
    <property type="evidence" value="ECO:0007669"/>
    <property type="project" value="UniProtKB-EC"/>
</dbReference>
<evidence type="ECO:0000256" key="3">
    <source>
        <dbReference type="ARBA" id="ARBA00022801"/>
    </source>
</evidence>
<protein>
    <recommendedName>
        <fullName evidence="1">RNA helicase</fullName>
        <ecNumber evidence="1">3.6.4.13</ecNumber>
    </recommendedName>
</protein>
<dbReference type="GO" id="GO:0016787">
    <property type="term" value="F:hydrolase activity"/>
    <property type="evidence" value="ECO:0007669"/>
    <property type="project" value="UniProtKB-KW"/>
</dbReference>
<comment type="catalytic activity">
    <reaction evidence="7">
        <text>ATP + H2O = ADP + phosphate + H(+)</text>
        <dbReference type="Rhea" id="RHEA:13065"/>
        <dbReference type="ChEBI" id="CHEBI:15377"/>
        <dbReference type="ChEBI" id="CHEBI:15378"/>
        <dbReference type="ChEBI" id="CHEBI:30616"/>
        <dbReference type="ChEBI" id="CHEBI:43474"/>
        <dbReference type="ChEBI" id="CHEBI:456216"/>
        <dbReference type="EC" id="3.6.4.13"/>
    </reaction>
</comment>
<accession>A0A922M5W9</accession>
<evidence type="ECO:0000313" key="10">
    <source>
        <dbReference type="Proteomes" id="UP000814243"/>
    </source>
</evidence>
<sequence>MLFSATMSEQVKDLAAVSLKKPVKLFVGRTARAGRAGVSVSLAGEAERQLVKAIVKRARRPVKSRQIPPDIVAKYRDRLARLEPEIDKKKGKGKKRKHEDDDDDSDDGKRKKKKPNKHKPKDTPEERVNREMEKVALLQSRMEKRKKKQRRIRAVDDDDDRPQHAPRKSNKMKKKQSNFANDLTDTSRAATKRLRYDANKAQKGNKGPKKGKGPAKGKPNAKPKAFGKPQAGKGRRKNK</sequence>
<dbReference type="Proteomes" id="UP000814243">
    <property type="component" value="Unassembled WGS sequence"/>
</dbReference>
<dbReference type="GO" id="GO:0005829">
    <property type="term" value="C:cytosol"/>
    <property type="evidence" value="ECO:0007669"/>
    <property type="project" value="TreeGrafter"/>
</dbReference>